<accession>A0ABR8N1I9</accession>
<protein>
    <submittedName>
        <fullName evidence="2">Uncharacterized protein</fullName>
    </submittedName>
</protein>
<dbReference type="RefSeq" id="WP_191205716.1">
    <property type="nucleotide sequence ID" value="NZ_JACXZA010000006.1"/>
</dbReference>
<name>A0ABR8N1I9_9BACL</name>
<keyword evidence="3" id="KW-1185">Reference proteome</keyword>
<proteinExistence type="predicted"/>
<dbReference type="EMBL" id="JACXZA010000006">
    <property type="protein sequence ID" value="MBD3921406.1"/>
    <property type="molecule type" value="Genomic_DNA"/>
</dbReference>
<feature type="signal peptide" evidence="1">
    <location>
        <begin position="1"/>
        <end position="19"/>
    </location>
</feature>
<feature type="chain" id="PRO_5046385572" evidence="1">
    <location>
        <begin position="20"/>
        <end position="160"/>
    </location>
</feature>
<dbReference type="Proteomes" id="UP000609346">
    <property type="component" value="Unassembled WGS sequence"/>
</dbReference>
<keyword evidence="1" id="KW-0732">Signal</keyword>
<reference evidence="2 3" key="1">
    <citation type="submission" date="2020-09" db="EMBL/GenBank/DDBJ databases">
        <title>Paenibacillus sp. strain PR3 16S rRNA gene Genome sequencing and assembly.</title>
        <authorList>
            <person name="Kim J."/>
        </authorList>
    </citation>
    <scope>NUCLEOTIDE SEQUENCE [LARGE SCALE GENOMIC DNA]</scope>
    <source>
        <strain evidence="2 3">PR3</strain>
    </source>
</reference>
<sequence>MEKLLLFALMAVMWVTAHAQQMDEEMAMKALFQAKHAVNRAAHAAVQQLDAAQLAHGKLWIDSVSASNATKTYLMGNLQLDNNLKPIAGSYLRHPVEIVVFKVINADELFPYTYRNSAYNYEVTLQHPGVILIIHLDYPRVFDVIEPIDWYVKGVAELSG</sequence>
<organism evidence="2 3">
    <name type="scientific">Paenibacillus terricola</name>
    <dbReference type="NCBI Taxonomy" id="2763503"/>
    <lineage>
        <taxon>Bacteria</taxon>
        <taxon>Bacillati</taxon>
        <taxon>Bacillota</taxon>
        <taxon>Bacilli</taxon>
        <taxon>Bacillales</taxon>
        <taxon>Paenibacillaceae</taxon>
        <taxon>Paenibacillus</taxon>
    </lineage>
</organism>
<evidence type="ECO:0000313" key="3">
    <source>
        <dbReference type="Proteomes" id="UP000609346"/>
    </source>
</evidence>
<evidence type="ECO:0000256" key="1">
    <source>
        <dbReference type="SAM" id="SignalP"/>
    </source>
</evidence>
<evidence type="ECO:0000313" key="2">
    <source>
        <dbReference type="EMBL" id="MBD3921406.1"/>
    </source>
</evidence>
<comment type="caution">
    <text evidence="2">The sequence shown here is derived from an EMBL/GenBank/DDBJ whole genome shotgun (WGS) entry which is preliminary data.</text>
</comment>
<gene>
    <name evidence="2" type="ORF">H8B09_21735</name>
</gene>